<evidence type="ECO:0000256" key="1">
    <source>
        <dbReference type="ARBA" id="ARBA00001933"/>
    </source>
</evidence>
<dbReference type="Proteomes" id="UP000241222">
    <property type="component" value="Unassembled WGS sequence"/>
</dbReference>
<evidence type="ECO:0000313" key="16">
    <source>
        <dbReference type="Proteomes" id="UP000241222"/>
    </source>
</evidence>
<dbReference type="InterPro" id="IPR036038">
    <property type="entry name" value="Aminotransferase-like"/>
</dbReference>
<comment type="catalytic activity">
    <reaction evidence="9">
        <text>4-amino-4-deoxychorismate = 4-aminobenzoate + pyruvate + H(+)</text>
        <dbReference type="Rhea" id="RHEA:16201"/>
        <dbReference type="ChEBI" id="CHEBI:15361"/>
        <dbReference type="ChEBI" id="CHEBI:15378"/>
        <dbReference type="ChEBI" id="CHEBI:17836"/>
        <dbReference type="ChEBI" id="CHEBI:58406"/>
        <dbReference type="EC" id="4.1.3.38"/>
    </reaction>
</comment>
<protein>
    <recommendedName>
        <fullName evidence="11 12">Aminodeoxychorismate lyase</fullName>
        <ecNumber evidence="8 12">4.1.3.38</ecNumber>
    </recommendedName>
</protein>
<evidence type="ECO:0000256" key="9">
    <source>
        <dbReference type="ARBA" id="ARBA00049529"/>
    </source>
</evidence>
<dbReference type="EC" id="4.1.3.38" evidence="8 12"/>
<dbReference type="InterPro" id="IPR050571">
    <property type="entry name" value="Class-IV_PLP-Dep_Aminotrnsfr"/>
</dbReference>
<dbReference type="GO" id="GO:0008696">
    <property type="term" value="F:4-amino-4-deoxychorismate lyase activity"/>
    <property type="evidence" value="ECO:0007669"/>
    <property type="project" value="UniProtKB-UniRule"/>
</dbReference>
<dbReference type="InterPro" id="IPR017824">
    <property type="entry name" value="Aminodeoxychorismate_lyase_IV"/>
</dbReference>
<name>A0A2T3IXV1_9GAMM</name>
<dbReference type="InterPro" id="IPR043132">
    <property type="entry name" value="BCAT-like_C"/>
</dbReference>
<dbReference type="OrthoDB" id="9805628at2"/>
<evidence type="ECO:0000256" key="14">
    <source>
        <dbReference type="RuleBase" id="RU004516"/>
    </source>
</evidence>
<dbReference type="GO" id="GO:0005829">
    <property type="term" value="C:cytosol"/>
    <property type="evidence" value="ECO:0007669"/>
    <property type="project" value="TreeGrafter"/>
</dbReference>
<comment type="subunit">
    <text evidence="3">Homodimer.</text>
</comment>
<reference evidence="15 16" key="1">
    <citation type="submission" date="2018-03" db="EMBL/GenBank/DDBJ databases">
        <title>Whole genome sequencing of Histamine producing bacteria.</title>
        <authorList>
            <person name="Butler K."/>
        </authorList>
    </citation>
    <scope>NUCLEOTIDE SEQUENCE [LARGE SCALE GENOMIC DNA]</scope>
    <source>
        <strain evidence="15 16">JCM 13586</strain>
    </source>
</reference>
<dbReference type="PANTHER" id="PTHR42743:SF2">
    <property type="entry name" value="AMINODEOXYCHORISMATE LYASE"/>
    <property type="match status" value="1"/>
</dbReference>
<comment type="function">
    <text evidence="10">Involved in the biosynthesis of p-aminobenzoate (PABA), a precursor of tetrahydrofolate. Converts 4-amino-4-deoxychorismate into 4-aminobenzoate (PABA) and pyruvate.</text>
</comment>
<comment type="similarity">
    <text evidence="2 13">Belongs to the class-IV pyridoxal-phosphate-dependent aminotransferase family.</text>
</comment>
<evidence type="ECO:0000256" key="2">
    <source>
        <dbReference type="ARBA" id="ARBA00009320"/>
    </source>
</evidence>
<evidence type="ECO:0000256" key="8">
    <source>
        <dbReference type="ARBA" id="ARBA00035676"/>
    </source>
</evidence>
<evidence type="ECO:0000256" key="13">
    <source>
        <dbReference type="RuleBase" id="RU004106"/>
    </source>
</evidence>
<dbReference type="GO" id="GO:0030170">
    <property type="term" value="F:pyridoxal phosphate binding"/>
    <property type="evidence" value="ECO:0007669"/>
    <property type="project" value="InterPro"/>
</dbReference>
<dbReference type="NCBIfam" id="NF004761">
    <property type="entry name" value="PRK06092.1"/>
    <property type="match status" value="1"/>
</dbReference>
<evidence type="ECO:0000256" key="7">
    <source>
        <dbReference type="ARBA" id="ARBA00035633"/>
    </source>
</evidence>
<dbReference type="Pfam" id="PF01063">
    <property type="entry name" value="Aminotran_4"/>
    <property type="match status" value="1"/>
</dbReference>
<evidence type="ECO:0000256" key="6">
    <source>
        <dbReference type="ARBA" id="ARBA00023239"/>
    </source>
</evidence>
<organism evidence="15 16">
    <name type="scientific">Photobacterium lutimaris</name>
    <dbReference type="NCBI Taxonomy" id="388278"/>
    <lineage>
        <taxon>Bacteria</taxon>
        <taxon>Pseudomonadati</taxon>
        <taxon>Pseudomonadota</taxon>
        <taxon>Gammaproteobacteria</taxon>
        <taxon>Vibrionales</taxon>
        <taxon>Vibrionaceae</taxon>
        <taxon>Photobacterium</taxon>
    </lineage>
</organism>
<dbReference type="PANTHER" id="PTHR42743">
    <property type="entry name" value="AMINO-ACID AMINOTRANSFERASE"/>
    <property type="match status" value="1"/>
</dbReference>
<keyword evidence="16" id="KW-1185">Reference proteome</keyword>
<dbReference type="AlphaFoldDB" id="A0A2T3IXV1"/>
<dbReference type="SUPFAM" id="SSF56752">
    <property type="entry name" value="D-aminoacid aminotransferase-like PLP-dependent enzymes"/>
    <property type="match status" value="1"/>
</dbReference>
<keyword evidence="6 15" id="KW-0456">Lyase</keyword>
<evidence type="ECO:0000256" key="4">
    <source>
        <dbReference type="ARBA" id="ARBA00022898"/>
    </source>
</evidence>
<comment type="pathway">
    <text evidence="7">Cofactor biosynthesis; tetrahydrofolate biosynthesis; 4-aminobenzoate from chorismate: step 2/2.</text>
</comment>
<dbReference type="GO" id="GO:0008153">
    <property type="term" value="P:4-aminobenzoate biosynthetic process"/>
    <property type="evidence" value="ECO:0007669"/>
    <property type="project" value="UniProtKB-UniRule"/>
</dbReference>
<comment type="caution">
    <text evidence="15">The sequence shown here is derived from an EMBL/GenBank/DDBJ whole genome shotgun (WGS) entry which is preliminary data.</text>
</comment>
<dbReference type="GO" id="GO:0046656">
    <property type="term" value="P:folic acid biosynthetic process"/>
    <property type="evidence" value="ECO:0007669"/>
    <property type="project" value="UniProtKB-KW"/>
</dbReference>
<dbReference type="InterPro" id="IPR018300">
    <property type="entry name" value="Aminotrans_IV_CS"/>
</dbReference>
<dbReference type="Gene3D" id="3.20.10.10">
    <property type="entry name" value="D-amino Acid Aminotransferase, subunit A, domain 2"/>
    <property type="match status" value="1"/>
</dbReference>
<proteinExistence type="inferred from homology"/>
<dbReference type="FunFam" id="3.20.10.10:FF:000002">
    <property type="entry name" value="D-alanine aminotransferase"/>
    <property type="match status" value="1"/>
</dbReference>
<accession>A0A2T3IXV1</accession>
<evidence type="ECO:0000256" key="12">
    <source>
        <dbReference type="NCBIfam" id="TIGR03461"/>
    </source>
</evidence>
<dbReference type="InterPro" id="IPR043131">
    <property type="entry name" value="BCAT-like_N"/>
</dbReference>
<dbReference type="CDD" id="cd01559">
    <property type="entry name" value="ADCL_like"/>
    <property type="match status" value="1"/>
</dbReference>
<evidence type="ECO:0000256" key="11">
    <source>
        <dbReference type="ARBA" id="ARBA00069174"/>
    </source>
</evidence>
<evidence type="ECO:0000256" key="10">
    <source>
        <dbReference type="ARBA" id="ARBA00054027"/>
    </source>
</evidence>
<evidence type="ECO:0000313" key="15">
    <source>
        <dbReference type="EMBL" id="PSU33357.1"/>
    </source>
</evidence>
<comment type="cofactor">
    <cofactor evidence="1 14">
        <name>pyridoxal 5'-phosphate</name>
        <dbReference type="ChEBI" id="CHEBI:597326"/>
    </cofactor>
</comment>
<dbReference type="InterPro" id="IPR001544">
    <property type="entry name" value="Aminotrans_IV"/>
</dbReference>
<dbReference type="EMBL" id="PYMH01000006">
    <property type="protein sequence ID" value="PSU33357.1"/>
    <property type="molecule type" value="Genomic_DNA"/>
</dbReference>
<keyword evidence="5" id="KW-0289">Folate biosynthesis</keyword>
<dbReference type="Gene3D" id="3.30.470.10">
    <property type="match status" value="1"/>
</dbReference>
<dbReference type="RefSeq" id="WP_107349565.1">
    <property type="nucleotide sequence ID" value="NZ_PYMH01000006.1"/>
</dbReference>
<dbReference type="PROSITE" id="PS00770">
    <property type="entry name" value="AA_TRANSFER_CLASS_4"/>
    <property type="match status" value="1"/>
</dbReference>
<gene>
    <name evidence="15" type="primary">pabC</name>
    <name evidence="15" type="ORF">C9I99_14325</name>
</gene>
<dbReference type="NCBIfam" id="TIGR03461">
    <property type="entry name" value="pabC_Proteo"/>
    <property type="match status" value="1"/>
</dbReference>
<evidence type="ECO:0000256" key="3">
    <source>
        <dbReference type="ARBA" id="ARBA00011738"/>
    </source>
</evidence>
<keyword evidence="4 14" id="KW-0663">Pyridoxal phosphate</keyword>
<evidence type="ECO:0000256" key="5">
    <source>
        <dbReference type="ARBA" id="ARBA00022909"/>
    </source>
</evidence>
<sequence length="269" mass="30050">MILINGKPDSQIAVTDRAMQYGDGCFTTMLVESGEIRLWPFHLERLKETLSLLDIAPPNWDELVATVNDLAENYPVKGGLKVLISRGSGGRGYSASGCDKTQVIVSAFPWPAHYRQWQQDGIALGVCQQRLSHSPMLAGHKHLNRLEQVLLKREAEQHQWLDAVVLDVAGNVVESIASNIFWRRGNTLYTPNLKLSGVKGVMRRHILQLVTELDYCLEIVNSPLDSLLCADEVFITNALMALVPVNEINGIIFTQRTLLGELNKRLYSC</sequence>